<comment type="function">
    <text evidence="13">Acts in a DNA repair pathway for removal of UV-induced DNA damage that is distinct from classical nucleotide excision repair and in repair of ionizing radiation damage. Functions in homologous recombination repair of DNA double strand breaks and in recovery of stalled replication forks.</text>
</comment>
<keyword evidence="8 13" id="KW-0833">Ubl conjugation pathway</keyword>
<evidence type="ECO:0000256" key="13">
    <source>
        <dbReference type="RuleBase" id="RU368018"/>
    </source>
</evidence>
<comment type="similarity">
    <text evidence="3 13">Belongs to the NSE1 family.</text>
</comment>
<keyword evidence="4 13" id="KW-0808">Transferase</keyword>
<comment type="caution">
    <text evidence="14">The sequence shown here is derived from an EMBL/GenBank/DDBJ whole genome shotgun (WGS) entry which is preliminary data.</text>
</comment>
<dbReference type="OrthoDB" id="185455at2759"/>
<evidence type="ECO:0000256" key="3">
    <source>
        <dbReference type="ARBA" id="ARBA00010258"/>
    </source>
</evidence>
<evidence type="ECO:0000256" key="9">
    <source>
        <dbReference type="ARBA" id="ARBA00022833"/>
    </source>
</evidence>
<dbReference type="STRING" id="133385.A0A2T9YUD6"/>
<dbReference type="GO" id="GO:0005634">
    <property type="term" value="C:nucleus"/>
    <property type="evidence" value="ECO:0007669"/>
    <property type="project" value="UniProtKB-SubCell"/>
</dbReference>
<evidence type="ECO:0000256" key="6">
    <source>
        <dbReference type="ARBA" id="ARBA00022763"/>
    </source>
</evidence>
<dbReference type="AlphaFoldDB" id="A0A2T9YUD6"/>
<evidence type="ECO:0000256" key="7">
    <source>
        <dbReference type="ARBA" id="ARBA00022771"/>
    </source>
</evidence>
<comment type="subunit">
    <text evidence="13">Component of the Smc5-Smc6 complex.</text>
</comment>
<keyword evidence="10 13" id="KW-0233">DNA recombination</keyword>
<dbReference type="PANTHER" id="PTHR20973">
    <property type="entry name" value="NON-SMC ELEMENT 1-RELATED"/>
    <property type="match status" value="1"/>
</dbReference>
<proteinExistence type="inferred from homology"/>
<evidence type="ECO:0000256" key="2">
    <source>
        <dbReference type="ARBA" id="ARBA00004123"/>
    </source>
</evidence>
<keyword evidence="11 13" id="KW-0234">DNA repair</keyword>
<reference evidence="14 15" key="1">
    <citation type="journal article" date="2018" name="MBio">
        <title>Comparative Genomics Reveals the Core Gene Toolbox for the Fungus-Insect Symbiosis.</title>
        <authorList>
            <person name="Wang Y."/>
            <person name="Stata M."/>
            <person name="Wang W."/>
            <person name="Stajich J.E."/>
            <person name="White M.M."/>
            <person name="Moncalvo J.M."/>
        </authorList>
    </citation>
    <scope>NUCLEOTIDE SEQUENCE [LARGE SCALE GENOMIC DNA]</scope>
    <source>
        <strain evidence="14 15">SWE-8-4</strain>
    </source>
</reference>
<evidence type="ECO:0000256" key="11">
    <source>
        <dbReference type="ARBA" id="ARBA00023204"/>
    </source>
</evidence>
<keyword evidence="15" id="KW-1185">Reference proteome</keyword>
<dbReference type="EMBL" id="MBFR01000044">
    <property type="protein sequence ID" value="PVU95955.1"/>
    <property type="molecule type" value="Genomic_DNA"/>
</dbReference>
<evidence type="ECO:0000256" key="8">
    <source>
        <dbReference type="ARBA" id="ARBA00022786"/>
    </source>
</evidence>
<dbReference type="EC" id="2.3.2.27" evidence="13"/>
<keyword evidence="9 13" id="KW-0862">Zinc</keyword>
<dbReference type="PANTHER" id="PTHR20973:SF0">
    <property type="entry name" value="NON-STRUCTURAL MAINTENANCE OF CHROMOSOMES ELEMENT 1 HOMOLOG"/>
    <property type="match status" value="1"/>
</dbReference>
<comment type="subcellular location">
    <subcellularLocation>
        <location evidence="2 13">Nucleus</location>
    </subcellularLocation>
</comment>
<keyword evidence="7 13" id="KW-0863">Zinc-finger</keyword>
<dbReference type="GO" id="GO:0008270">
    <property type="term" value="F:zinc ion binding"/>
    <property type="evidence" value="ECO:0007669"/>
    <property type="project" value="UniProtKB-KW"/>
</dbReference>
<dbReference type="Gene3D" id="3.90.1150.220">
    <property type="match status" value="1"/>
</dbReference>
<evidence type="ECO:0000313" key="15">
    <source>
        <dbReference type="Proteomes" id="UP000245383"/>
    </source>
</evidence>
<keyword evidence="12 13" id="KW-0539">Nucleus</keyword>
<gene>
    <name evidence="14" type="ORF">BB561_001484</name>
</gene>
<evidence type="ECO:0000256" key="5">
    <source>
        <dbReference type="ARBA" id="ARBA00022723"/>
    </source>
</evidence>
<dbReference type="Gene3D" id="1.10.10.10">
    <property type="entry name" value="Winged helix-like DNA-binding domain superfamily/Winged helix DNA-binding domain"/>
    <property type="match status" value="1"/>
</dbReference>
<evidence type="ECO:0000256" key="12">
    <source>
        <dbReference type="ARBA" id="ARBA00023242"/>
    </source>
</evidence>
<evidence type="ECO:0000256" key="4">
    <source>
        <dbReference type="ARBA" id="ARBA00022679"/>
    </source>
</evidence>
<keyword evidence="6 13" id="KW-0227">DNA damage</keyword>
<dbReference type="Pfam" id="PF07574">
    <property type="entry name" value="SMC_Nse1"/>
    <property type="match status" value="1"/>
</dbReference>
<dbReference type="InterPro" id="IPR011513">
    <property type="entry name" value="Nse1"/>
</dbReference>
<keyword evidence="5 13" id="KW-0479">Metal-binding</keyword>
<protein>
    <recommendedName>
        <fullName evidence="13">Non-structural maintenance of chromosomes element 1 homolog</fullName>
        <ecNumber evidence="13">2.3.2.27</ecNumber>
    </recommendedName>
</protein>
<name>A0A2T9YUD6_9FUNG</name>
<dbReference type="FunFam" id="1.10.10.10:FF:000270">
    <property type="entry name" value="Non-structural maintenance of chromosomes element 1 homolog"/>
    <property type="match status" value="1"/>
</dbReference>
<dbReference type="InterPro" id="IPR036388">
    <property type="entry name" value="WH-like_DNA-bd_sf"/>
</dbReference>
<organism evidence="14 15">
    <name type="scientific">Smittium simulii</name>
    <dbReference type="NCBI Taxonomy" id="133385"/>
    <lineage>
        <taxon>Eukaryota</taxon>
        <taxon>Fungi</taxon>
        <taxon>Fungi incertae sedis</taxon>
        <taxon>Zoopagomycota</taxon>
        <taxon>Kickxellomycotina</taxon>
        <taxon>Harpellomycetes</taxon>
        <taxon>Harpellales</taxon>
        <taxon>Legeriomycetaceae</taxon>
        <taxon>Smittium</taxon>
    </lineage>
</organism>
<comment type="catalytic activity">
    <reaction evidence="1 13">
        <text>S-ubiquitinyl-[E2 ubiquitin-conjugating enzyme]-L-cysteine + [acceptor protein]-L-lysine = [E2 ubiquitin-conjugating enzyme]-L-cysteine + N(6)-ubiquitinyl-[acceptor protein]-L-lysine.</text>
        <dbReference type="EC" id="2.3.2.27"/>
    </reaction>
</comment>
<evidence type="ECO:0000313" key="14">
    <source>
        <dbReference type="EMBL" id="PVU95955.1"/>
    </source>
</evidence>
<evidence type="ECO:0000256" key="1">
    <source>
        <dbReference type="ARBA" id="ARBA00000900"/>
    </source>
</evidence>
<dbReference type="GO" id="GO:0030915">
    <property type="term" value="C:Smc5-Smc6 complex"/>
    <property type="evidence" value="ECO:0007669"/>
    <property type="project" value="UniProtKB-UniRule"/>
</dbReference>
<dbReference type="GO" id="GO:0061630">
    <property type="term" value="F:ubiquitin protein ligase activity"/>
    <property type="evidence" value="ECO:0007669"/>
    <property type="project" value="UniProtKB-EC"/>
</dbReference>
<evidence type="ECO:0000256" key="10">
    <source>
        <dbReference type="ARBA" id="ARBA00023172"/>
    </source>
</evidence>
<dbReference type="Proteomes" id="UP000245383">
    <property type="component" value="Unassembled WGS sequence"/>
</dbReference>
<sequence>MSDLELKELITKIYDSVESDTTTVIQKIRKTIEVYGLDLVKKLDQITGTGYWCLVNTKVDTLASLSTGYSLNELTFMKLLLEGILTSENNVFSLTYHEALGKVAEVNVSTFKKKEGQLALDAFVKDGWLELDSGRFSLGIRTLAELQDYLRDIYSQELNADQNCIKCLNCDKEYESSDSTIGNIKL</sequence>
<dbReference type="GO" id="GO:0000724">
    <property type="term" value="P:double-strand break repair via homologous recombination"/>
    <property type="evidence" value="ECO:0007669"/>
    <property type="project" value="TreeGrafter"/>
</dbReference>
<accession>A0A2T9YUD6</accession>